<dbReference type="Proteomes" id="UP000825935">
    <property type="component" value="Chromosome 29"/>
</dbReference>
<proteinExistence type="predicted"/>
<accession>A0A8T2R9G5</accession>
<evidence type="ECO:0000313" key="2">
    <source>
        <dbReference type="EMBL" id="KAH7292421.1"/>
    </source>
</evidence>
<sequence length="114" mass="12880">MESFHSMSSKSSFTSVQPDSVYVCVTGAILSASKKLARMDIPQSRRTSSCMWLTLLLLLPLVTFPYVSFHILWILYPIGLYIVTSFLIFVEVESMSLQTPYCPPNPAGFRLHEL</sequence>
<comment type="caution">
    <text evidence="2">The sequence shown here is derived from an EMBL/GenBank/DDBJ whole genome shotgun (WGS) entry which is preliminary data.</text>
</comment>
<organism evidence="2 3">
    <name type="scientific">Ceratopteris richardii</name>
    <name type="common">Triangle waterfern</name>
    <dbReference type="NCBI Taxonomy" id="49495"/>
    <lineage>
        <taxon>Eukaryota</taxon>
        <taxon>Viridiplantae</taxon>
        <taxon>Streptophyta</taxon>
        <taxon>Embryophyta</taxon>
        <taxon>Tracheophyta</taxon>
        <taxon>Polypodiopsida</taxon>
        <taxon>Polypodiidae</taxon>
        <taxon>Polypodiales</taxon>
        <taxon>Pteridineae</taxon>
        <taxon>Pteridaceae</taxon>
        <taxon>Parkerioideae</taxon>
        <taxon>Ceratopteris</taxon>
    </lineage>
</organism>
<evidence type="ECO:0000313" key="3">
    <source>
        <dbReference type="Proteomes" id="UP000825935"/>
    </source>
</evidence>
<evidence type="ECO:0000256" key="1">
    <source>
        <dbReference type="SAM" id="Phobius"/>
    </source>
</evidence>
<feature type="transmembrane region" description="Helical" evidence="1">
    <location>
        <begin position="49"/>
        <end position="67"/>
    </location>
</feature>
<reference evidence="2" key="1">
    <citation type="submission" date="2021-08" db="EMBL/GenBank/DDBJ databases">
        <title>WGS assembly of Ceratopteris richardii.</title>
        <authorList>
            <person name="Marchant D.B."/>
            <person name="Chen G."/>
            <person name="Jenkins J."/>
            <person name="Shu S."/>
            <person name="Leebens-Mack J."/>
            <person name="Grimwood J."/>
            <person name="Schmutz J."/>
            <person name="Soltis P."/>
            <person name="Soltis D."/>
            <person name="Chen Z.-H."/>
        </authorList>
    </citation>
    <scope>NUCLEOTIDE SEQUENCE</scope>
    <source>
        <strain evidence="2">Whitten #5841</strain>
        <tissue evidence="2">Leaf</tissue>
    </source>
</reference>
<protein>
    <submittedName>
        <fullName evidence="2">Uncharacterized protein</fullName>
    </submittedName>
</protein>
<dbReference type="AlphaFoldDB" id="A0A8T2R9G5"/>
<keyword evidence="1" id="KW-0472">Membrane</keyword>
<keyword evidence="3" id="KW-1185">Reference proteome</keyword>
<keyword evidence="1" id="KW-1133">Transmembrane helix</keyword>
<dbReference type="EMBL" id="CM035434">
    <property type="protein sequence ID" value="KAH7292421.1"/>
    <property type="molecule type" value="Genomic_DNA"/>
</dbReference>
<keyword evidence="1" id="KW-0812">Transmembrane</keyword>
<feature type="transmembrane region" description="Helical" evidence="1">
    <location>
        <begin position="73"/>
        <end position="90"/>
    </location>
</feature>
<gene>
    <name evidence="2" type="ORF">KP509_29G067300</name>
</gene>
<name>A0A8T2R9G5_CERRI</name>